<name>A0ACB6ZWU6_THEGA</name>
<evidence type="ECO:0000313" key="1">
    <source>
        <dbReference type="EMBL" id="KAF9654290.1"/>
    </source>
</evidence>
<sequence length="430" mass="47623">MRIVRRSRRLSSQTIPDPLDQCLPGGFDYVDIPNPATEPLAGYPVPTTASYESPLSPQAIEYLSAFADQRELAPPDLHSQCHRRKGKNGNAPRPPNAFMLFRSDFWKFNKETIPERDHRQISRIAAHCWNVLAEPRRAPYQKYAKQLKDEHAQLYPQHKYNLSGKDRILRKVKREQTDDGELCDVIAARVAQDVRTSKSPKTERTNGSGLLDQVVERKANLKRPRSASAVAVVERTSKGESQFSELPVNKRKKKVHKHSSAAIPVLEVQSQTGPSHSFTPPFVPTNEIPALTLPPSRNSPTVKAEPLQDLVLEAVAHIVALRNEPTLSPPPMAGPSKSGSSEFEVPEPPASVSQQSLPFGYKFPIQYTPPPTDSVVDKGLQFSADYGLSGPTEGLDFSLFGYGLGDASATGLVDEQNESDEFAKWCHDFS</sequence>
<comment type="caution">
    <text evidence="1">The sequence shown here is derived from an EMBL/GenBank/DDBJ whole genome shotgun (WGS) entry which is preliminary data.</text>
</comment>
<dbReference type="Proteomes" id="UP000886501">
    <property type="component" value="Unassembled WGS sequence"/>
</dbReference>
<evidence type="ECO:0000313" key="2">
    <source>
        <dbReference type="Proteomes" id="UP000886501"/>
    </source>
</evidence>
<organism evidence="1 2">
    <name type="scientific">Thelephora ganbajun</name>
    <name type="common">Ganba fungus</name>
    <dbReference type="NCBI Taxonomy" id="370292"/>
    <lineage>
        <taxon>Eukaryota</taxon>
        <taxon>Fungi</taxon>
        <taxon>Dikarya</taxon>
        <taxon>Basidiomycota</taxon>
        <taxon>Agaricomycotina</taxon>
        <taxon>Agaricomycetes</taxon>
        <taxon>Thelephorales</taxon>
        <taxon>Thelephoraceae</taxon>
        <taxon>Thelephora</taxon>
    </lineage>
</organism>
<dbReference type="EMBL" id="MU117961">
    <property type="protein sequence ID" value="KAF9654290.1"/>
    <property type="molecule type" value="Genomic_DNA"/>
</dbReference>
<accession>A0ACB6ZWU6</accession>
<reference evidence="1" key="2">
    <citation type="journal article" date="2020" name="Nat. Commun.">
        <title>Large-scale genome sequencing of mycorrhizal fungi provides insights into the early evolution of symbiotic traits.</title>
        <authorList>
            <person name="Miyauchi S."/>
            <person name="Kiss E."/>
            <person name="Kuo A."/>
            <person name="Drula E."/>
            <person name="Kohler A."/>
            <person name="Sanchez-Garcia M."/>
            <person name="Morin E."/>
            <person name="Andreopoulos B."/>
            <person name="Barry K.W."/>
            <person name="Bonito G."/>
            <person name="Buee M."/>
            <person name="Carver A."/>
            <person name="Chen C."/>
            <person name="Cichocki N."/>
            <person name="Clum A."/>
            <person name="Culley D."/>
            <person name="Crous P.W."/>
            <person name="Fauchery L."/>
            <person name="Girlanda M."/>
            <person name="Hayes R.D."/>
            <person name="Keri Z."/>
            <person name="LaButti K."/>
            <person name="Lipzen A."/>
            <person name="Lombard V."/>
            <person name="Magnuson J."/>
            <person name="Maillard F."/>
            <person name="Murat C."/>
            <person name="Nolan M."/>
            <person name="Ohm R.A."/>
            <person name="Pangilinan J."/>
            <person name="Pereira M.F."/>
            <person name="Perotto S."/>
            <person name="Peter M."/>
            <person name="Pfister S."/>
            <person name="Riley R."/>
            <person name="Sitrit Y."/>
            <person name="Stielow J.B."/>
            <person name="Szollosi G."/>
            <person name="Zifcakova L."/>
            <person name="Stursova M."/>
            <person name="Spatafora J.W."/>
            <person name="Tedersoo L."/>
            <person name="Vaario L.M."/>
            <person name="Yamada A."/>
            <person name="Yan M."/>
            <person name="Wang P."/>
            <person name="Xu J."/>
            <person name="Bruns T."/>
            <person name="Baldrian P."/>
            <person name="Vilgalys R."/>
            <person name="Dunand C."/>
            <person name="Henrissat B."/>
            <person name="Grigoriev I.V."/>
            <person name="Hibbett D."/>
            <person name="Nagy L.G."/>
            <person name="Martin F.M."/>
        </authorList>
    </citation>
    <scope>NUCLEOTIDE SEQUENCE</scope>
    <source>
        <strain evidence="1">P2</strain>
    </source>
</reference>
<protein>
    <submittedName>
        <fullName evidence="1">Uncharacterized protein</fullName>
    </submittedName>
</protein>
<reference evidence="1" key="1">
    <citation type="submission" date="2019-10" db="EMBL/GenBank/DDBJ databases">
        <authorList>
            <consortium name="DOE Joint Genome Institute"/>
            <person name="Kuo A."/>
            <person name="Miyauchi S."/>
            <person name="Kiss E."/>
            <person name="Drula E."/>
            <person name="Kohler A."/>
            <person name="Sanchez-Garcia M."/>
            <person name="Andreopoulos B."/>
            <person name="Barry K.W."/>
            <person name="Bonito G."/>
            <person name="Buee M."/>
            <person name="Carver A."/>
            <person name="Chen C."/>
            <person name="Cichocki N."/>
            <person name="Clum A."/>
            <person name="Culley D."/>
            <person name="Crous P.W."/>
            <person name="Fauchery L."/>
            <person name="Girlanda M."/>
            <person name="Hayes R."/>
            <person name="Keri Z."/>
            <person name="Labutti K."/>
            <person name="Lipzen A."/>
            <person name="Lombard V."/>
            <person name="Magnuson J."/>
            <person name="Maillard F."/>
            <person name="Morin E."/>
            <person name="Murat C."/>
            <person name="Nolan M."/>
            <person name="Ohm R."/>
            <person name="Pangilinan J."/>
            <person name="Pereira M."/>
            <person name="Perotto S."/>
            <person name="Peter M."/>
            <person name="Riley R."/>
            <person name="Sitrit Y."/>
            <person name="Stielow B."/>
            <person name="Szollosi G."/>
            <person name="Zifcakova L."/>
            <person name="Stursova M."/>
            <person name="Spatafora J.W."/>
            <person name="Tedersoo L."/>
            <person name="Vaario L.-M."/>
            <person name="Yamada A."/>
            <person name="Yan M."/>
            <person name="Wang P."/>
            <person name="Xu J."/>
            <person name="Bruns T."/>
            <person name="Baldrian P."/>
            <person name="Vilgalys R."/>
            <person name="Henrissat B."/>
            <person name="Grigoriev I.V."/>
            <person name="Hibbett D."/>
            <person name="Nagy L.G."/>
            <person name="Martin F.M."/>
        </authorList>
    </citation>
    <scope>NUCLEOTIDE SEQUENCE</scope>
    <source>
        <strain evidence="1">P2</strain>
    </source>
</reference>
<keyword evidence="2" id="KW-1185">Reference proteome</keyword>
<proteinExistence type="predicted"/>
<gene>
    <name evidence="1" type="ORF">BDM02DRAFT_3125171</name>
</gene>